<comment type="caution">
    <text evidence="1">The sequence shown here is derived from an EMBL/GenBank/DDBJ whole genome shotgun (WGS) entry which is preliminary data.</text>
</comment>
<protein>
    <submittedName>
        <fullName evidence="1">10146_t:CDS:1</fullName>
    </submittedName>
</protein>
<keyword evidence="2" id="KW-1185">Reference proteome</keyword>
<sequence>ADSSLWPSTSPISDHNGYKVYYQRVNKNEKKYNLYATKVGEFLARALEEELNKKIRNRKLASLPQGYALFDRVREGKKGVIRRDTYLFGKFYIDQLDRSH</sequence>
<accession>A0ACA9MS65</accession>
<dbReference type="Proteomes" id="UP000789525">
    <property type="component" value="Unassembled WGS sequence"/>
</dbReference>
<evidence type="ECO:0000313" key="2">
    <source>
        <dbReference type="Proteomes" id="UP000789525"/>
    </source>
</evidence>
<name>A0ACA9MS65_9GLOM</name>
<reference evidence="1" key="1">
    <citation type="submission" date="2021-06" db="EMBL/GenBank/DDBJ databases">
        <authorList>
            <person name="Kallberg Y."/>
            <person name="Tangrot J."/>
            <person name="Rosling A."/>
        </authorList>
    </citation>
    <scope>NUCLEOTIDE SEQUENCE</scope>
    <source>
        <strain evidence="1">CL356</strain>
    </source>
</reference>
<proteinExistence type="predicted"/>
<dbReference type="EMBL" id="CAJVPT010013331">
    <property type="protein sequence ID" value="CAG8594799.1"/>
    <property type="molecule type" value="Genomic_DNA"/>
</dbReference>
<evidence type="ECO:0000313" key="1">
    <source>
        <dbReference type="EMBL" id="CAG8594799.1"/>
    </source>
</evidence>
<feature type="non-terminal residue" evidence="1">
    <location>
        <position position="1"/>
    </location>
</feature>
<gene>
    <name evidence="1" type="ORF">ACOLOM_LOCUS6458</name>
</gene>
<organism evidence="1 2">
    <name type="scientific">Acaulospora colombiana</name>
    <dbReference type="NCBI Taxonomy" id="27376"/>
    <lineage>
        <taxon>Eukaryota</taxon>
        <taxon>Fungi</taxon>
        <taxon>Fungi incertae sedis</taxon>
        <taxon>Mucoromycota</taxon>
        <taxon>Glomeromycotina</taxon>
        <taxon>Glomeromycetes</taxon>
        <taxon>Diversisporales</taxon>
        <taxon>Acaulosporaceae</taxon>
        <taxon>Acaulospora</taxon>
    </lineage>
</organism>